<keyword evidence="2" id="KW-1185">Reference proteome</keyword>
<evidence type="ECO:0000313" key="1">
    <source>
        <dbReference type="EMBL" id="MBN7768801.1"/>
    </source>
</evidence>
<name>A0ABS3BD54_9GAMM</name>
<comment type="caution">
    <text evidence="1">The sequence shown here is derived from an EMBL/GenBank/DDBJ whole genome shotgun (WGS) entry which is preliminary data.</text>
</comment>
<organism evidence="1 2">
    <name type="scientific">Marinobacter daepoensis</name>
    <dbReference type="NCBI Taxonomy" id="262077"/>
    <lineage>
        <taxon>Bacteria</taxon>
        <taxon>Pseudomonadati</taxon>
        <taxon>Pseudomonadota</taxon>
        <taxon>Gammaproteobacteria</taxon>
        <taxon>Pseudomonadales</taxon>
        <taxon>Marinobacteraceae</taxon>
        <taxon>Marinobacter</taxon>
    </lineage>
</organism>
<dbReference type="PANTHER" id="PTHR30441:SF8">
    <property type="entry name" value="DUF748 DOMAIN-CONTAINING PROTEIN"/>
    <property type="match status" value="1"/>
</dbReference>
<dbReference type="InterPro" id="IPR008023">
    <property type="entry name" value="DUF748"/>
</dbReference>
<dbReference type="Pfam" id="PF05359">
    <property type="entry name" value="DUF748"/>
    <property type="match status" value="1"/>
</dbReference>
<proteinExistence type="predicted"/>
<dbReference type="InterPro" id="IPR052894">
    <property type="entry name" value="AsmA-related"/>
</dbReference>
<reference evidence="1 2" key="1">
    <citation type="submission" date="2021-02" db="EMBL/GenBank/DDBJ databases">
        <title>PHA producing bacteria isolated from coastal sediment in Guangdong, Shenzhen.</title>
        <authorList>
            <person name="Zheng W."/>
            <person name="Yu S."/>
            <person name="Huang Y."/>
        </authorList>
    </citation>
    <scope>NUCLEOTIDE SEQUENCE [LARGE SCALE GENOMIC DNA]</scope>
    <source>
        <strain evidence="1 2">TN21-5</strain>
    </source>
</reference>
<dbReference type="Proteomes" id="UP000664344">
    <property type="component" value="Unassembled WGS sequence"/>
</dbReference>
<dbReference type="EMBL" id="JAFKDB010000007">
    <property type="protein sequence ID" value="MBN7768801.1"/>
    <property type="molecule type" value="Genomic_DNA"/>
</dbReference>
<evidence type="ECO:0000313" key="2">
    <source>
        <dbReference type="Proteomes" id="UP000664344"/>
    </source>
</evidence>
<protein>
    <submittedName>
        <fullName evidence="1">DUF748 domain-containing protein</fullName>
    </submittedName>
</protein>
<gene>
    <name evidence="1" type="ORF">JYP53_02640</name>
</gene>
<dbReference type="PANTHER" id="PTHR30441">
    <property type="entry name" value="DUF748 DOMAIN-CONTAINING PROTEIN"/>
    <property type="match status" value="1"/>
</dbReference>
<accession>A0ABS3BD54</accession>
<sequence>MRNLLIGLGGLLGLYTLAGFLALPWWLARTLPDQLEQRMGWHAEVESIRFNPFAFSLEADTFAARDADGEPVTSFDHLRVNLSFLHLFRGIIGFEEIRLVEPDVRVDLLNDGGINYVRDWRAANPESEDAAAEDASEPGEPPKLYFQQVSLEGGELLFRDFSQEQAAEFRVAPLDLTLNDLATWPRDGSDSQYSVMAALGDQVIEWEGDLSITPLYSAGRLKLSGLRYDTAAHFLGPYLPWQLREGTVTLESRYELAGGDSFELITSEGQLTVQQLALALSAQDQEPALSIDSVSVEGIGFDLTGREASIGMVAIEQPSVTAVRKANGEIDWQASLGNRDAVSDESAPEPQASAPFRWSVQGVELTGGQVRWRDQVPDTEADIALNNLTVTLGGLSHHLEEPISYRVSSGLAAGGRFSMAGQLTPTPFTFEGGLSGSDIPLSLVQPYVREQANLELVSGRLALDGNLDLDGQDDPLTGTFSGSAEITGLDTRLPGGGGELVSWELLRLAPVEFNLNPARLEIGTVTLNSPVVNVIRAADGLHNLQQIVNASGSSVESEQNAEPPEGADPGFIFRIGELVLEKGSMAYADRTLEPPFSTAFNNLAGTVTGISNVPPQQGQVAIAGQLAGVAPVRFDGTLGALGTEEPSNLHLTMEDLALPVLSPYFGRYLGYSVDSGKLGLALEYEITGTRLKASNEVILDRMELGAAVASDQAINAPVKLGLALLTDRNGVIDVNLPIQGDLSDPQFSVGQIVMRAFVNLLMKAAASPFSMLGSLAEFAGFSSEELGYVSFVPGTVQLGQDEVEKLSALAAALRDRPELLLNIRGGVASEADALALLKKQMEARGEDVTGDAWAQAQQAWRDGERSLPPEALGRLASDRGVAIRRLLEETHDVSDKQLFLLDPARDAPVDDQGNVTVQFTLDVR</sequence>